<gene>
    <name evidence="4" type="ORF">M406DRAFT_296625</name>
</gene>
<evidence type="ECO:0000256" key="1">
    <source>
        <dbReference type="ARBA" id="ARBA00022857"/>
    </source>
</evidence>
<evidence type="ECO:0000313" key="4">
    <source>
        <dbReference type="EMBL" id="KAF3761078.1"/>
    </source>
</evidence>
<dbReference type="InterPro" id="IPR036291">
    <property type="entry name" value="NAD(P)-bd_dom_sf"/>
</dbReference>
<dbReference type="RefSeq" id="XP_040772057.1">
    <property type="nucleotide sequence ID" value="XM_040919262.1"/>
</dbReference>
<name>A0A9P4XUE8_CRYP1</name>
<accession>A0A9P4XUE8</accession>
<organism evidence="4 5">
    <name type="scientific">Cryphonectria parasitica (strain ATCC 38755 / EP155)</name>
    <dbReference type="NCBI Taxonomy" id="660469"/>
    <lineage>
        <taxon>Eukaryota</taxon>
        <taxon>Fungi</taxon>
        <taxon>Dikarya</taxon>
        <taxon>Ascomycota</taxon>
        <taxon>Pezizomycotina</taxon>
        <taxon>Sordariomycetes</taxon>
        <taxon>Sordariomycetidae</taxon>
        <taxon>Diaporthales</taxon>
        <taxon>Cryphonectriaceae</taxon>
        <taxon>Cryphonectria-Endothia species complex</taxon>
        <taxon>Cryphonectria</taxon>
    </lineage>
</organism>
<keyword evidence="5" id="KW-1185">Reference proteome</keyword>
<dbReference type="EMBL" id="MU032352">
    <property type="protein sequence ID" value="KAF3761078.1"/>
    <property type="molecule type" value="Genomic_DNA"/>
</dbReference>
<dbReference type="InterPro" id="IPR051609">
    <property type="entry name" value="NmrA/Isoflavone_reductase-like"/>
</dbReference>
<dbReference type="AlphaFoldDB" id="A0A9P4XUE8"/>
<evidence type="ECO:0000256" key="2">
    <source>
        <dbReference type="ARBA" id="ARBA00023002"/>
    </source>
</evidence>
<reference evidence="4" key="1">
    <citation type="journal article" date="2020" name="Phytopathology">
        <title>Genome sequence of the chestnut blight fungus Cryphonectria parasitica EP155: A fundamental resource for an archetypical invasive plant pathogen.</title>
        <authorList>
            <person name="Crouch J.A."/>
            <person name="Dawe A."/>
            <person name="Aerts A."/>
            <person name="Barry K."/>
            <person name="Churchill A.C.L."/>
            <person name="Grimwood J."/>
            <person name="Hillman B."/>
            <person name="Milgroom M.G."/>
            <person name="Pangilinan J."/>
            <person name="Smith M."/>
            <person name="Salamov A."/>
            <person name="Schmutz J."/>
            <person name="Yadav J."/>
            <person name="Grigoriev I.V."/>
            <person name="Nuss D."/>
        </authorList>
    </citation>
    <scope>NUCLEOTIDE SEQUENCE</scope>
    <source>
        <strain evidence="4">EP155</strain>
    </source>
</reference>
<dbReference type="OrthoDB" id="419598at2759"/>
<dbReference type="Gene3D" id="3.40.50.720">
    <property type="entry name" value="NAD(P)-binding Rossmann-like Domain"/>
    <property type="match status" value="1"/>
</dbReference>
<comment type="caution">
    <text evidence="4">The sequence shown here is derived from an EMBL/GenBank/DDBJ whole genome shotgun (WGS) entry which is preliminary data.</text>
</comment>
<dbReference type="PANTHER" id="PTHR47706:SF5">
    <property type="entry name" value="ISOFLAVONE REDUCTASE"/>
    <property type="match status" value="1"/>
</dbReference>
<keyword evidence="1" id="KW-0521">NADP</keyword>
<evidence type="ECO:0000313" key="5">
    <source>
        <dbReference type="Proteomes" id="UP000803844"/>
    </source>
</evidence>
<dbReference type="InterPro" id="IPR008030">
    <property type="entry name" value="NmrA-like"/>
</dbReference>
<dbReference type="PANTHER" id="PTHR47706">
    <property type="entry name" value="NMRA-LIKE FAMILY PROTEIN"/>
    <property type="match status" value="1"/>
</dbReference>
<dbReference type="Pfam" id="PF05368">
    <property type="entry name" value="NmrA"/>
    <property type="match status" value="1"/>
</dbReference>
<dbReference type="SUPFAM" id="SSF51735">
    <property type="entry name" value="NAD(P)-binding Rossmann-fold domains"/>
    <property type="match status" value="1"/>
</dbReference>
<sequence length="333" mass="37186">MTMHIAIAGGGGLAYILAREITQSTDAVLVLSTQLHPEFDDLGVQQAVVNYADVQQLRYTLRGVDLVISTIPGESQLNLIDAARHAQVRTFVPSEFEGALAQRPTSDDPLDRGSVAALRLLDQWSQSTSTHHGMRYTVFSCGIFYERFASGGLATLSLGAGEGVQNPGDYLLNVDAATAEVVAHTAQGRPIDISMTSIYDVARFVAAAIEIGPEHWPRELRMRGDHMTVTEIVRECSSARRVPFNLVNHEYRNIQAHLDYWLEHDFNRWFYFQRLRATADGRYTFGRSNINDLIAQNGGVEVRPVRFRDWARRALAAPQQNQHHMGSNAMQLH</sequence>
<keyword evidence="2" id="KW-0560">Oxidoreductase</keyword>
<dbReference type="Proteomes" id="UP000803844">
    <property type="component" value="Unassembled WGS sequence"/>
</dbReference>
<protein>
    <submittedName>
        <fullName evidence="4">NAD(P)-binding protein</fullName>
    </submittedName>
</protein>
<evidence type="ECO:0000259" key="3">
    <source>
        <dbReference type="Pfam" id="PF05368"/>
    </source>
</evidence>
<dbReference type="GO" id="GO:0016491">
    <property type="term" value="F:oxidoreductase activity"/>
    <property type="evidence" value="ECO:0007669"/>
    <property type="project" value="UniProtKB-KW"/>
</dbReference>
<dbReference type="GeneID" id="63836391"/>
<proteinExistence type="predicted"/>
<feature type="domain" description="NmrA-like" evidence="3">
    <location>
        <begin position="35"/>
        <end position="234"/>
    </location>
</feature>